<dbReference type="AlphaFoldDB" id="I4B2E3"/>
<dbReference type="EMBL" id="CP002959">
    <property type="protein sequence ID" value="AFM11450.1"/>
    <property type="molecule type" value="Genomic_DNA"/>
</dbReference>
<organism evidence="1 2">
    <name type="scientific">Turneriella parva (strain ATCC BAA-1111 / DSM 21527 / NCTC 11395 / H)</name>
    <name type="common">Leptospira parva</name>
    <dbReference type="NCBI Taxonomy" id="869212"/>
    <lineage>
        <taxon>Bacteria</taxon>
        <taxon>Pseudomonadati</taxon>
        <taxon>Spirochaetota</taxon>
        <taxon>Spirochaetia</taxon>
        <taxon>Leptospirales</taxon>
        <taxon>Leptospiraceae</taxon>
        <taxon>Turneriella</taxon>
    </lineage>
</organism>
<gene>
    <name evidence="1" type="ordered locus">Turpa_0799</name>
</gene>
<keyword evidence="2" id="KW-1185">Reference proteome</keyword>
<evidence type="ECO:0000313" key="1">
    <source>
        <dbReference type="EMBL" id="AFM11450.1"/>
    </source>
</evidence>
<name>I4B2E3_TURPD</name>
<dbReference type="KEGG" id="tpx:Turpa_0799"/>
<dbReference type="STRING" id="869212.Turpa_0799"/>
<dbReference type="HOGENOM" id="CLU_1447065_0_0_12"/>
<dbReference type="Proteomes" id="UP000006048">
    <property type="component" value="Chromosome"/>
</dbReference>
<reference evidence="1 2" key="1">
    <citation type="submission" date="2012-06" db="EMBL/GenBank/DDBJ databases">
        <title>The complete chromosome of genome of Turneriella parva DSM 21527.</title>
        <authorList>
            <consortium name="US DOE Joint Genome Institute (JGI-PGF)"/>
            <person name="Lucas S."/>
            <person name="Han J."/>
            <person name="Lapidus A."/>
            <person name="Bruce D."/>
            <person name="Goodwin L."/>
            <person name="Pitluck S."/>
            <person name="Peters L."/>
            <person name="Kyrpides N."/>
            <person name="Mavromatis K."/>
            <person name="Ivanova N."/>
            <person name="Mikhailova N."/>
            <person name="Chertkov O."/>
            <person name="Detter J.C."/>
            <person name="Tapia R."/>
            <person name="Han C."/>
            <person name="Land M."/>
            <person name="Hauser L."/>
            <person name="Markowitz V."/>
            <person name="Cheng J.-F."/>
            <person name="Hugenholtz P."/>
            <person name="Woyke T."/>
            <person name="Wu D."/>
            <person name="Gronow S."/>
            <person name="Wellnitz S."/>
            <person name="Brambilla E."/>
            <person name="Klenk H.-P."/>
            <person name="Eisen J.A."/>
        </authorList>
    </citation>
    <scope>NUCLEOTIDE SEQUENCE [LARGE SCALE GENOMIC DNA]</scope>
    <source>
        <strain evidence="2">ATCC BAA-1111 / DSM 21527 / NCTC 11395 / H</strain>
    </source>
</reference>
<evidence type="ECO:0000313" key="2">
    <source>
        <dbReference type="Proteomes" id="UP000006048"/>
    </source>
</evidence>
<protein>
    <submittedName>
        <fullName evidence="1">Uncharacterized protein</fullName>
    </submittedName>
</protein>
<dbReference type="RefSeq" id="WP_014801968.1">
    <property type="nucleotide sequence ID" value="NC_018020.1"/>
</dbReference>
<proteinExistence type="predicted"/>
<sequence length="187" mass="20783">MKNHKFFMVAFGVLVLLANCTKKPESVTNVVSPRLGLGKNFSLILPFPSGDRVKVTVIIPQIWQIDGNIAGPVIQATGDIDKRIEFSGYFATATASVNAFRKDLAKNERILRQNKISKMYTLYVTSNSAAYGETGDQSVRGKITNVYIVDSQDRYQSVMFYEVATTAEERGLTALMIEKMTIEILSD</sequence>
<accession>I4B2E3</accession>